<dbReference type="HOGENOM" id="CLU_936897_0_0_1"/>
<evidence type="ECO:0000313" key="3">
    <source>
        <dbReference type="Proteomes" id="UP000016930"/>
    </source>
</evidence>
<dbReference type="AlphaFoldDB" id="M2QMA4"/>
<evidence type="ECO:0000313" key="2">
    <source>
        <dbReference type="EMBL" id="EMD33300.1"/>
    </source>
</evidence>
<organism evidence="2 3">
    <name type="scientific">Ceriporiopsis subvermispora (strain B)</name>
    <name type="common">White-rot fungus</name>
    <name type="synonym">Gelatoporia subvermispora</name>
    <dbReference type="NCBI Taxonomy" id="914234"/>
    <lineage>
        <taxon>Eukaryota</taxon>
        <taxon>Fungi</taxon>
        <taxon>Dikarya</taxon>
        <taxon>Basidiomycota</taxon>
        <taxon>Agaricomycotina</taxon>
        <taxon>Agaricomycetes</taxon>
        <taxon>Polyporales</taxon>
        <taxon>Gelatoporiaceae</taxon>
        <taxon>Gelatoporia</taxon>
    </lineage>
</organism>
<reference evidence="2 3" key="1">
    <citation type="journal article" date="2012" name="Proc. Natl. Acad. Sci. U.S.A.">
        <title>Comparative genomics of Ceriporiopsis subvermispora and Phanerochaete chrysosporium provide insight into selective ligninolysis.</title>
        <authorList>
            <person name="Fernandez-Fueyo E."/>
            <person name="Ruiz-Duenas F.J."/>
            <person name="Ferreira P."/>
            <person name="Floudas D."/>
            <person name="Hibbett D.S."/>
            <person name="Canessa P."/>
            <person name="Larrondo L.F."/>
            <person name="James T.Y."/>
            <person name="Seelenfreund D."/>
            <person name="Lobos S."/>
            <person name="Polanco R."/>
            <person name="Tello M."/>
            <person name="Honda Y."/>
            <person name="Watanabe T."/>
            <person name="Watanabe T."/>
            <person name="Ryu J.S."/>
            <person name="Kubicek C.P."/>
            <person name="Schmoll M."/>
            <person name="Gaskell J."/>
            <person name="Hammel K.E."/>
            <person name="St John F.J."/>
            <person name="Vanden Wymelenberg A."/>
            <person name="Sabat G."/>
            <person name="Splinter BonDurant S."/>
            <person name="Syed K."/>
            <person name="Yadav J.S."/>
            <person name="Doddapaneni H."/>
            <person name="Subramanian V."/>
            <person name="Lavin J.L."/>
            <person name="Oguiza J.A."/>
            <person name="Perez G."/>
            <person name="Pisabarro A.G."/>
            <person name="Ramirez L."/>
            <person name="Santoyo F."/>
            <person name="Master E."/>
            <person name="Coutinho P.M."/>
            <person name="Henrissat B."/>
            <person name="Lombard V."/>
            <person name="Magnuson J.K."/>
            <person name="Kuees U."/>
            <person name="Hori C."/>
            <person name="Igarashi K."/>
            <person name="Samejima M."/>
            <person name="Held B.W."/>
            <person name="Barry K.W."/>
            <person name="LaButti K.M."/>
            <person name="Lapidus A."/>
            <person name="Lindquist E.A."/>
            <person name="Lucas S.M."/>
            <person name="Riley R."/>
            <person name="Salamov A.A."/>
            <person name="Hoffmeister D."/>
            <person name="Schwenk D."/>
            <person name="Hadar Y."/>
            <person name="Yarden O."/>
            <person name="de Vries R.P."/>
            <person name="Wiebenga A."/>
            <person name="Stenlid J."/>
            <person name="Eastwood D."/>
            <person name="Grigoriev I.V."/>
            <person name="Berka R.M."/>
            <person name="Blanchette R.A."/>
            <person name="Kersten P."/>
            <person name="Martinez A.T."/>
            <person name="Vicuna R."/>
            <person name="Cullen D."/>
        </authorList>
    </citation>
    <scope>NUCLEOTIDE SEQUENCE [LARGE SCALE GENOMIC DNA]</scope>
    <source>
        <strain evidence="2 3">B</strain>
    </source>
</reference>
<accession>M2QMA4</accession>
<feature type="compositionally biased region" description="Low complexity" evidence="1">
    <location>
        <begin position="258"/>
        <end position="271"/>
    </location>
</feature>
<keyword evidence="3" id="KW-1185">Reference proteome</keyword>
<sequence length="297" mass="31499">MPSIPYDMGGQHPFNHDHVAPHDMALHSTAEHHAPEYNATTYPAPMGSAPVYTAVIDQFAADSSVLPYNASMSYSATVYQVPTHTLEMPGGMRGQYPLNHDVFPEGPHASGYIALPYGAPLDTTWMFDIPGATQDVGQVAPDNGGQMFSTSEPVCDAPAYTRPTYQTSMDTGQTYQGPMGTMAMPNAPGGAHGMDQPGLESITRPLRTGQLGPSASSLQEWAPVEPSSGPVHQRRRQQRRDTGSKAKGKGKVRQGHLSPAGPSPASSSDSGYGTALAHFYQVSSGKLMITLTDTASP</sequence>
<feature type="region of interest" description="Disordered" evidence="1">
    <location>
        <begin position="184"/>
        <end position="272"/>
    </location>
</feature>
<name>M2QMA4_CERS8</name>
<gene>
    <name evidence="2" type="ORF">CERSUDRAFT_98416</name>
</gene>
<proteinExistence type="predicted"/>
<protein>
    <submittedName>
        <fullName evidence="2">Uncharacterized protein</fullName>
    </submittedName>
</protein>
<dbReference type="Proteomes" id="UP000016930">
    <property type="component" value="Unassembled WGS sequence"/>
</dbReference>
<evidence type="ECO:0000256" key="1">
    <source>
        <dbReference type="SAM" id="MobiDB-lite"/>
    </source>
</evidence>
<dbReference type="EMBL" id="KB445806">
    <property type="protein sequence ID" value="EMD33300.1"/>
    <property type="molecule type" value="Genomic_DNA"/>
</dbReference>